<proteinExistence type="predicted"/>
<sequence>MQLRYSFRLYPNGPQRVALARAFGCARVVYNDALRARETARVAGEPFPKTGDLSKLLITEAKKTSERAWLGEVSAVVLQQSLRDLDAAYRNFFDSLKGKRPIMGAPRFKSKKDNRQAVRFTANARWRITAGGDLSLPKVGDVRVKWSRTLPSTPSTVTVIKDAAGRYFCSFVVKTEPDEVLAPVAPEVGIDLGLRHFAVLSDGTKLDAPRFLRRAEKKLRKAQRALGRKAKESKNRGKARLKVARAHARVADARRDFHHQLSTKIIRENQAVAVEDLAVKGLARTRLAKSIHDAGWSQFVALLEYKASRYGRTFTRIGRYEPTSQVCSQCDVKDGPKPLRVRIWECSACGAVLDRDINAAVNIAKAAGLAVSACGAQVRRAFMPAQRGESGTHRDGQSAVVGIPHR</sequence>
<dbReference type="EMBL" id="JBBKAI010000002">
    <property type="protein sequence ID" value="MEJ8661971.1"/>
    <property type="molecule type" value="Genomic_DNA"/>
</dbReference>
<organism evidence="1 2">
    <name type="scientific">Streptomyces pratisoli</name>
    <dbReference type="NCBI Taxonomy" id="3139917"/>
    <lineage>
        <taxon>Bacteria</taxon>
        <taxon>Bacillati</taxon>
        <taxon>Actinomycetota</taxon>
        <taxon>Actinomycetes</taxon>
        <taxon>Kitasatosporales</taxon>
        <taxon>Streptomycetaceae</taxon>
        <taxon>Streptomyces</taxon>
    </lineage>
</organism>
<gene>
    <name evidence="1" type="ORF">WKI58_36665</name>
</gene>
<comment type="caution">
    <text evidence="1">The sequence shown here is derived from an EMBL/GenBank/DDBJ whole genome shotgun (WGS) entry which is preliminary data.</text>
</comment>
<evidence type="ECO:0000313" key="1">
    <source>
        <dbReference type="EMBL" id="MEJ8661971.1"/>
    </source>
</evidence>
<evidence type="ECO:0000313" key="2">
    <source>
        <dbReference type="Proteomes" id="UP001375539"/>
    </source>
</evidence>
<keyword evidence="1" id="KW-0378">Hydrolase</keyword>
<dbReference type="Proteomes" id="UP001375539">
    <property type="component" value="Unassembled WGS sequence"/>
</dbReference>
<keyword evidence="2" id="KW-1185">Reference proteome</keyword>
<reference evidence="1" key="1">
    <citation type="submission" date="2024-03" db="EMBL/GenBank/DDBJ databases">
        <title>Novel Streptomyces species of biotechnological and ecological value are a feature of Machair soil.</title>
        <authorList>
            <person name="Prole J.R."/>
            <person name="Goodfellow M."/>
            <person name="Allenby N."/>
            <person name="Ward A.C."/>
        </authorList>
    </citation>
    <scope>NUCLEOTIDE SEQUENCE</scope>
    <source>
        <strain evidence="1">MS1.AVA.4</strain>
    </source>
</reference>
<keyword evidence="1" id="KW-0255">Endonuclease</keyword>
<keyword evidence="1" id="KW-0540">Nuclease</keyword>
<protein>
    <submittedName>
        <fullName evidence="1">RNA-guided endonuclease TnpB family protein</fullName>
    </submittedName>
</protein>
<name>A0ACC6QUJ3_9ACTN</name>
<accession>A0ACC6QUJ3</accession>